<sequence>MSVDSSRMRADARDNRRRILEAAREVFTARGLEVPMATIARRADVGVATLYRHFPARQALVTAVFEGQLAECLSVIDEGLADPDPWRGFRTVVENLAAAQATGHGRTEGMFTQFGGTPDFERRRARAERDFAELTRRAKASGHLRPDFTRADLTLLMMTSAGITAPTPEAEIAAARRHVGFLLQSFQSDQPLPPPAPLGLYCVPEDPRAR</sequence>
<keyword evidence="7" id="KW-1185">Reference proteome</keyword>
<evidence type="ECO:0000259" key="5">
    <source>
        <dbReference type="PROSITE" id="PS50977"/>
    </source>
</evidence>
<evidence type="ECO:0000256" key="1">
    <source>
        <dbReference type="ARBA" id="ARBA00023015"/>
    </source>
</evidence>
<dbReference type="PRINTS" id="PR00455">
    <property type="entry name" value="HTHTETR"/>
</dbReference>
<dbReference type="Pfam" id="PF00440">
    <property type="entry name" value="TetR_N"/>
    <property type="match status" value="1"/>
</dbReference>
<keyword evidence="3" id="KW-0804">Transcription</keyword>
<feature type="DNA-binding region" description="H-T-H motif" evidence="4">
    <location>
        <begin position="35"/>
        <end position="54"/>
    </location>
</feature>
<dbReference type="PANTHER" id="PTHR30055">
    <property type="entry name" value="HTH-TYPE TRANSCRIPTIONAL REGULATOR RUTR"/>
    <property type="match status" value="1"/>
</dbReference>
<evidence type="ECO:0000313" key="7">
    <source>
        <dbReference type="Proteomes" id="UP000549616"/>
    </source>
</evidence>
<evidence type="ECO:0000313" key="6">
    <source>
        <dbReference type="EMBL" id="NYI92022.1"/>
    </source>
</evidence>
<dbReference type="Proteomes" id="UP000549616">
    <property type="component" value="Unassembled WGS sequence"/>
</dbReference>
<evidence type="ECO:0000256" key="2">
    <source>
        <dbReference type="ARBA" id="ARBA00023125"/>
    </source>
</evidence>
<keyword evidence="2 4" id="KW-0238">DNA-binding</keyword>
<dbReference type="AlphaFoldDB" id="A0A853BB97"/>
<dbReference type="RefSeq" id="WP_179776321.1">
    <property type="nucleotide sequence ID" value="NZ_JACCFK010000002.1"/>
</dbReference>
<dbReference type="InterPro" id="IPR001647">
    <property type="entry name" value="HTH_TetR"/>
</dbReference>
<dbReference type="PROSITE" id="PS50977">
    <property type="entry name" value="HTH_TETR_2"/>
    <property type="match status" value="1"/>
</dbReference>
<evidence type="ECO:0000256" key="4">
    <source>
        <dbReference type="PROSITE-ProRule" id="PRU00335"/>
    </source>
</evidence>
<keyword evidence="1" id="KW-0805">Transcription regulation</keyword>
<dbReference type="GO" id="GO:0003700">
    <property type="term" value="F:DNA-binding transcription factor activity"/>
    <property type="evidence" value="ECO:0007669"/>
    <property type="project" value="TreeGrafter"/>
</dbReference>
<comment type="caution">
    <text evidence="6">The sequence shown here is derived from an EMBL/GenBank/DDBJ whole genome shotgun (WGS) entry which is preliminary data.</text>
</comment>
<dbReference type="InterPro" id="IPR009057">
    <property type="entry name" value="Homeodomain-like_sf"/>
</dbReference>
<dbReference type="PANTHER" id="PTHR30055:SF234">
    <property type="entry name" value="HTH-TYPE TRANSCRIPTIONAL REGULATOR BETI"/>
    <property type="match status" value="1"/>
</dbReference>
<dbReference type="Gene3D" id="1.10.357.10">
    <property type="entry name" value="Tetracycline Repressor, domain 2"/>
    <property type="match status" value="1"/>
</dbReference>
<name>A0A853BB97_9PSEU</name>
<organism evidence="6 7">
    <name type="scientific">Amycolatopsis endophytica</name>
    <dbReference type="NCBI Taxonomy" id="860233"/>
    <lineage>
        <taxon>Bacteria</taxon>
        <taxon>Bacillati</taxon>
        <taxon>Actinomycetota</taxon>
        <taxon>Actinomycetes</taxon>
        <taxon>Pseudonocardiales</taxon>
        <taxon>Pseudonocardiaceae</taxon>
        <taxon>Amycolatopsis</taxon>
    </lineage>
</organism>
<reference evidence="6 7" key="1">
    <citation type="submission" date="2020-07" db="EMBL/GenBank/DDBJ databases">
        <title>Sequencing the genomes of 1000 actinobacteria strains.</title>
        <authorList>
            <person name="Klenk H.-P."/>
        </authorList>
    </citation>
    <scope>NUCLEOTIDE SEQUENCE [LARGE SCALE GENOMIC DNA]</scope>
    <source>
        <strain evidence="6 7">DSM 104006</strain>
    </source>
</reference>
<dbReference type="SUPFAM" id="SSF48498">
    <property type="entry name" value="Tetracyclin repressor-like, C-terminal domain"/>
    <property type="match status" value="1"/>
</dbReference>
<feature type="domain" description="HTH tetR-type" evidence="5">
    <location>
        <begin position="13"/>
        <end position="72"/>
    </location>
</feature>
<dbReference type="GO" id="GO:0000976">
    <property type="term" value="F:transcription cis-regulatory region binding"/>
    <property type="evidence" value="ECO:0007669"/>
    <property type="project" value="TreeGrafter"/>
</dbReference>
<proteinExistence type="predicted"/>
<protein>
    <submittedName>
        <fullName evidence="6">AcrR family transcriptional regulator</fullName>
    </submittedName>
</protein>
<accession>A0A853BB97</accession>
<dbReference type="InterPro" id="IPR050109">
    <property type="entry name" value="HTH-type_TetR-like_transc_reg"/>
</dbReference>
<dbReference type="EMBL" id="JACCFK010000002">
    <property type="protein sequence ID" value="NYI92022.1"/>
    <property type="molecule type" value="Genomic_DNA"/>
</dbReference>
<evidence type="ECO:0000256" key="3">
    <source>
        <dbReference type="ARBA" id="ARBA00023163"/>
    </source>
</evidence>
<gene>
    <name evidence="6" type="ORF">HNR02_005397</name>
</gene>
<dbReference type="InterPro" id="IPR036271">
    <property type="entry name" value="Tet_transcr_reg_TetR-rel_C_sf"/>
</dbReference>
<dbReference type="SUPFAM" id="SSF46689">
    <property type="entry name" value="Homeodomain-like"/>
    <property type="match status" value="1"/>
</dbReference>